<evidence type="ECO:0000256" key="6">
    <source>
        <dbReference type="ARBA" id="ARBA00022679"/>
    </source>
</evidence>
<evidence type="ECO:0000256" key="7">
    <source>
        <dbReference type="ARBA" id="ARBA00047918"/>
    </source>
</evidence>
<evidence type="ECO:0000256" key="1">
    <source>
        <dbReference type="ARBA" id="ARBA00006394"/>
    </source>
</evidence>
<dbReference type="InterPro" id="IPR019830">
    <property type="entry name" value="Malate_synthase_CS"/>
</dbReference>
<dbReference type="Proteomes" id="UP000183567">
    <property type="component" value="Unassembled WGS sequence"/>
</dbReference>
<dbReference type="HAMAP" id="MF_03113">
    <property type="entry name" value="Get1"/>
    <property type="match status" value="1"/>
</dbReference>
<feature type="active site" description="Proton acceptor" evidence="9">
    <location>
        <position position="352"/>
    </location>
</feature>
<dbReference type="Pfam" id="PF01274">
    <property type="entry name" value="MS_TIM-barrel"/>
    <property type="match status" value="1"/>
</dbReference>
<dbReference type="InterPro" id="IPR006252">
    <property type="entry name" value="Malate_synthA"/>
</dbReference>
<comment type="similarity">
    <text evidence="1 10">Belongs to the malate synthase family.</text>
</comment>
<dbReference type="GO" id="GO:0006099">
    <property type="term" value="P:tricarboxylic acid cycle"/>
    <property type="evidence" value="ECO:0007669"/>
    <property type="project" value="UniProtKB-KW"/>
</dbReference>
<protein>
    <recommendedName>
        <fullName evidence="2 10">Malate synthase</fullName>
        <ecNumber evidence="2 10">2.3.3.9</ecNumber>
    </recommendedName>
</protein>
<dbReference type="Gene3D" id="1.10.287.660">
    <property type="entry name" value="Helix hairpin bin"/>
    <property type="match status" value="1"/>
</dbReference>
<organism evidence="15 16">
    <name type="scientific">Rhizopogon vesiculosus</name>
    <dbReference type="NCBI Taxonomy" id="180088"/>
    <lineage>
        <taxon>Eukaryota</taxon>
        <taxon>Fungi</taxon>
        <taxon>Dikarya</taxon>
        <taxon>Basidiomycota</taxon>
        <taxon>Agaricomycotina</taxon>
        <taxon>Agaricomycetes</taxon>
        <taxon>Agaricomycetidae</taxon>
        <taxon>Boletales</taxon>
        <taxon>Suillineae</taxon>
        <taxon>Rhizopogonaceae</taxon>
        <taxon>Rhizopogon</taxon>
    </lineage>
</organism>
<accession>A0A1J8QFE6</accession>
<evidence type="ECO:0000259" key="14">
    <source>
        <dbReference type="Pfam" id="PF20659"/>
    </source>
</evidence>
<keyword evidence="8 11" id="KW-1133">Transmembrane helix</keyword>
<evidence type="ECO:0000259" key="13">
    <source>
        <dbReference type="Pfam" id="PF20656"/>
    </source>
</evidence>
<keyword evidence="8 11" id="KW-0812">Transmembrane</keyword>
<keyword evidence="8" id="KW-0256">Endoplasmic reticulum</keyword>
<evidence type="ECO:0000256" key="5">
    <source>
        <dbReference type="ARBA" id="ARBA00022532"/>
    </source>
</evidence>
<dbReference type="InterPro" id="IPR029012">
    <property type="entry name" value="Helix_hairpin_bin_sf"/>
</dbReference>
<dbReference type="NCBIfam" id="TIGR01344">
    <property type="entry name" value="malate_syn_A"/>
    <property type="match status" value="1"/>
</dbReference>
<dbReference type="GO" id="GO:0004474">
    <property type="term" value="F:malate synthase activity"/>
    <property type="evidence" value="ECO:0007669"/>
    <property type="project" value="UniProtKB-EC"/>
</dbReference>
<dbReference type="UniPathway" id="UPA00703">
    <property type="reaction ID" value="UER00720"/>
</dbReference>
<dbReference type="AlphaFoldDB" id="A0A1J8QFE6"/>
<dbReference type="Pfam" id="PF04420">
    <property type="entry name" value="CHD5"/>
    <property type="match status" value="1"/>
</dbReference>
<feature type="topological domain" description="Cytoplasmic" evidence="8">
    <location>
        <begin position="169"/>
        <end position="731"/>
    </location>
</feature>
<dbReference type="PROSITE" id="PS00510">
    <property type="entry name" value="MALATE_SYNTHASE"/>
    <property type="match status" value="1"/>
</dbReference>
<feature type="domain" description="Malate synthase TIM barrel" evidence="12">
    <location>
        <begin position="349"/>
        <end position="592"/>
    </location>
</feature>
<dbReference type="Pfam" id="PF20656">
    <property type="entry name" value="MS_N"/>
    <property type="match status" value="1"/>
</dbReference>
<comment type="caution">
    <text evidence="8">Lacks conserved residue(s) required for the propagation of feature annotation.</text>
</comment>
<dbReference type="InterPro" id="IPR011076">
    <property type="entry name" value="Malate_synth_sf"/>
</dbReference>
<dbReference type="OrthoDB" id="186072at2759"/>
<dbReference type="InterPro" id="IPR048356">
    <property type="entry name" value="MS_N"/>
</dbReference>
<evidence type="ECO:0000256" key="10">
    <source>
        <dbReference type="RuleBase" id="RU000555"/>
    </source>
</evidence>
<dbReference type="GO" id="GO:0043529">
    <property type="term" value="C:GET complex"/>
    <property type="evidence" value="ECO:0007669"/>
    <property type="project" value="InterPro"/>
</dbReference>
<reference evidence="15 16" key="1">
    <citation type="submission" date="2016-03" db="EMBL/GenBank/DDBJ databases">
        <title>Comparative genomics of the ectomycorrhizal sister species Rhizopogon vinicolor and Rhizopogon vesiculosus (Basidiomycota: Boletales) reveals a divergence of the mating type B locus.</title>
        <authorList>
            <person name="Mujic A.B."/>
            <person name="Kuo A."/>
            <person name="Tritt A."/>
            <person name="Lipzen A."/>
            <person name="Chen C."/>
            <person name="Johnson J."/>
            <person name="Sharma A."/>
            <person name="Barry K."/>
            <person name="Grigoriev I.V."/>
            <person name="Spatafora J.W."/>
        </authorList>
    </citation>
    <scope>NUCLEOTIDE SEQUENCE [LARGE SCALE GENOMIC DNA]</scope>
    <source>
        <strain evidence="15 16">AM-OR11-056</strain>
    </source>
</reference>
<feature type="domain" description="Malate synthase C-terminal" evidence="14">
    <location>
        <begin position="598"/>
        <end position="712"/>
    </location>
</feature>
<sequence>MSLIFTIFALVFLTELISWIGKSVLLEFAWDLYSRIFMSVSYARQRQLKAELLTTKKELLQTSAQDHFAKWAKLRRSVDKGLAELEKLNGELASSKTAFSVKFNTLLWVFTTGLSFFVGWWYRKAAVFYLPPGWLGPLAWWMGLPFAPKGSVSVGIWQMACRRVIKVGERTVKNMIASSEPVAVPTEMEASFTAGVQIHTKVAQNAQADILTDGALAFLAALHRTFESTRQSLLVARDVAQRRFDSGVPLDFPPETAHIRAEPSWHCAPPAPGLEDRRVEITGPTDRKMVINALNSGAKTFMADFEDSSAPTFANMINGQVNLRDAIIRQIDFESGGKKYKLSENPAALLVRPRGWHLDETRVTVDNTPVSGSLFDFGLYFYHNAHELIKRGSGPYFYLPKMEHYLEARLWNDVFLFSQSYIGIPHNTIRATVLIETLPAGFQMEEILFELRNHSAGLNCGRWDYIFSAIKKRRADKSAVLPDRKDVTMTVPFMDAYVRLLIQTCHRRKVAAMGGMSAQIPIKDDPKANEVAMEKVRADKLREVTAGHDGTWIAHPLINQIARKVFDENMLGPNQYHVRREDVKVAAADLLSANVPGKITEDGIRSNVSVALAYCGAWIGGNGCIPVNYLMEDAATAEIARVQLWQWVKYDARLETGEQITPQYIDRIIAEQAPGITKIAPSVQVNHLKIASKYLMDQIRQQWPSDFLTSDLMPYLTMADGVDEKWYRSVL</sequence>
<comment type="similarity">
    <text evidence="8">Belongs to the WRB/GET1 family.</text>
</comment>
<dbReference type="STRING" id="180088.A0A1J8QFE6"/>
<dbReference type="FunFam" id="3.20.20.360:FF:000001">
    <property type="entry name" value="Malate synthase"/>
    <property type="match status" value="1"/>
</dbReference>
<keyword evidence="8 11" id="KW-0472">Membrane</keyword>
<evidence type="ECO:0000256" key="9">
    <source>
        <dbReference type="PIRSR" id="PIRSR601465-50"/>
    </source>
</evidence>
<dbReference type="FunFam" id="1.20.1220.12:FF:000001">
    <property type="entry name" value="Malate synthase"/>
    <property type="match status" value="1"/>
</dbReference>
<keyword evidence="6 10" id="KW-0808">Transferase</keyword>
<dbReference type="CDD" id="cd00727">
    <property type="entry name" value="malate_synt_A"/>
    <property type="match status" value="1"/>
</dbReference>
<feature type="transmembrane region" description="Helical" evidence="11">
    <location>
        <begin position="105"/>
        <end position="122"/>
    </location>
</feature>
<dbReference type="SUPFAM" id="SSF51645">
    <property type="entry name" value="Malate synthase G"/>
    <property type="match status" value="1"/>
</dbReference>
<evidence type="ECO:0000256" key="2">
    <source>
        <dbReference type="ARBA" id="ARBA00012636"/>
    </source>
</evidence>
<dbReference type="GO" id="GO:0006097">
    <property type="term" value="P:glyoxylate cycle"/>
    <property type="evidence" value="ECO:0007669"/>
    <property type="project" value="UniProtKB-UniPathway"/>
</dbReference>
<dbReference type="InterPro" id="IPR001465">
    <property type="entry name" value="Malate_synthase_TIM"/>
</dbReference>
<dbReference type="InterPro" id="IPR028945">
    <property type="entry name" value="Get1"/>
</dbReference>
<keyword evidence="4 8" id="KW-0813">Transport</keyword>
<evidence type="ECO:0000313" key="16">
    <source>
        <dbReference type="Proteomes" id="UP000183567"/>
    </source>
</evidence>
<evidence type="ECO:0000256" key="3">
    <source>
        <dbReference type="ARBA" id="ARBA00022435"/>
    </source>
</evidence>
<dbReference type="InterPro" id="IPR048355">
    <property type="entry name" value="MS_C"/>
</dbReference>
<comment type="caution">
    <text evidence="15">The sequence shown here is derived from an EMBL/GenBank/DDBJ whole genome shotgun (WGS) entry which is preliminary data.</text>
</comment>
<evidence type="ECO:0000313" key="15">
    <source>
        <dbReference type="EMBL" id="OJA18675.1"/>
    </source>
</evidence>
<comment type="catalytic activity">
    <reaction evidence="7 10">
        <text>glyoxylate + acetyl-CoA + H2O = (S)-malate + CoA + H(+)</text>
        <dbReference type="Rhea" id="RHEA:18181"/>
        <dbReference type="ChEBI" id="CHEBI:15377"/>
        <dbReference type="ChEBI" id="CHEBI:15378"/>
        <dbReference type="ChEBI" id="CHEBI:15589"/>
        <dbReference type="ChEBI" id="CHEBI:36655"/>
        <dbReference type="ChEBI" id="CHEBI:57287"/>
        <dbReference type="ChEBI" id="CHEBI:57288"/>
        <dbReference type="EC" id="2.3.3.9"/>
    </reaction>
</comment>
<keyword evidence="3 10" id="KW-0329">Glyoxylate bypass</keyword>
<dbReference type="PANTHER" id="PTHR42902:SF1">
    <property type="entry name" value="MALATE SYNTHASE 1-RELATED"/>
    <property type="match status" value="1"/>
</dbReference>
<dbReference type="InterPro" id="IPR046363">
    <property type="entry name" value="MS_N_TIM-barrel_dom"/>
</dbReference>
<dbReference type="Gene3D" id="1.20.1220.12">
    <property type="entry name" value="Malate synthase, domain III"/>
    <property type="match status" value="1"/>
</dbReference>
<name>A0A1J8QFE6_9AGAM</name>
<dbReference type="Pfam" id="PF20659">
    <property type="entry name" value="MS_C"/>
    <property type="match status" value="1"/>
</dbReference>
<evidence type="ECO:0000259" key="12">
    <source>
        <dbReference type="Pfam" id="PF01274"/>
    </source>
</evidence>
<keyword evidence="5 10" id="KW-0816">Tricarboxylic acid cycle</keyword>
<dbReference type="InterPro" id="IPR044856">
    <property type="entry name" value="Malate_synth_C_sf"/>
</dbReference>
<feature type="domain" description="Malate synthase N-terminal" evidence="13">
    <location>
        <begin position="203"/>
        <end position="258"/>
    </location>
</feature>
<evidence type="ECO:0000256" key="8">
    <source>
        <dbReference type="HAMAP-Rule" id="MF_03113"/>
    </source>
</evidence>
<comment type="pathway">
    <text evidence="10">Carbohydrate metabolism; glyoxylate cycle; (S)-malate from isocitrate: step 2/2.</text>
</comment>
<dbReference type="GO" id="GO:0005782">
    <property type="term" value="C:peroxisomal matrix"/>
    <property type="evidence" value="ECO:0007669"/>
    <property type="project" value="TreeGrafter"/>
</dbReference>
<keyword evidence="16" id="KW-1185">Reference proteome</keyword>
<evidence type="ECO:0000256" key="4">
    <source>
        <dbReference type="ARBA" id="ARBA00022448"/>
    </source>
</evidence>
<dbReference type="EMBL" id="LVVM01001360">
    <property type="protein sequence ID" value="OJA18675.1"/>
    <property type="molecule type" value="Genomic_DNA"/>
</dbReference>
<feature type="active site" description="Proton donor" evidence="9">
    <location>
        <position position="633"/>
    </location>
</feature>
<evidence type="ECO:0000256" key="11">
    <source>
        <dbReference type="SAM" id="Phobius"/>
    </source>
</evidence>
<dbReference type="Gene3D" id="3.20.20.360">
    <property type="entry name" value="Malate synthase, domain 3"/>
    <property type="match status" value="1"/>
</dbReference>
<dbReference type="PANTHER" id="PTHR42902">
    <property type="entry name" value="MALATE SYNTHASE"/>
    <property type="match status" value="1"/>
</dbReference>
<dbReference type="GO" id="GO:0071816">
    <property type="term" value="P:tail-anchored membrane protein insertion into ER membrane"/>
    <property type="evidence" value="ECO:0007669"/>
    <property type="project" value="InterPro"/>
</dbReference>
<proteinExistence type="inferred from homology"/>
<dbReference type="InterPro" id="IPR027538">
    <property type="entry name" value="Get1_fungi"/>
</dbReference>
<gene>
    <name evidence="8" type="primary">GET1</name>
    <name evidence="15" type="ORF">AZE42_08859</name>
</gene>
<feature type="topological domain" description="Lumenal" evidence="8">
    <location>
        <begin position="1"/>
        <end position="3"/>
    </location>
</feature>
<dbReference type="EC" id="2.3.3.9" evidence="2 10"/>